<dbReference type="PROSITE" id="PS00189">
    <property type="entry name" value="LIPOYL"/>
    <property type="match status" value="1"/>
</dbReference>
<evidence type="ECO:0000259" key="11">
    <source>
        <dbReference type="PROSITE" id="PS50968"/>
    </source>
</evidence>
<dbReference type="Gene3D" id="4.10.320.10">
    <property type="entry name" value="E3-binding domain"/>
    <property type="match status" value="1"/>
</dbReference>
<dbReference type="InterPro" id="IPR050743">
    <property type="entry name" value="2-oxoacid_DH_E2_comp"/>
</dbReference>
<organism evidence="13 14">
    <name type="scientific">Bythopirellula goksoeyrii</name>
    <dbReference type="NCBI Taxonomy" id="1400387"/>
    <lineage>
        <taxon>Bacteria</taxon>
        <taxon>Pseudomonadati</taxon>
        <taxon>Planctomycetota</taxon>
        <taxon>Planctomycetia</taxon>
        <taxon>Pirellulales</taxon>
        <taxon>Lacipirellulaceae</taxon>
        <taxon>Bythopirellula</taxon>
    </lineage>
</organism>
<dbReference type="SUPFAM" id="SSF52777">
    <property type="entry name" value="CoA-dependent acyltransferases"/>
    <property type="match status" value="1"/>
</dbReference>
<dbReference type="InterPro" id="IPR001078">
    <property type="entry name" value="2-oxoacid_DH_actylTfrase"/>
</dbReference>
<evidence type="ECO:0000256" key="8">
    <source>
        <dbReference type="ARBA" id="ARBA00048370"/>
    </source>
</evidence>
<evidence type="ECO:0000256" key="9">
    <source>
        <dbReference type="RuleBase" id="RU003423"/>
    </source>
</evidence>
<feature type="domain" description="Peripheral subunit-binding (PSBD)" evidence="12">
    <location>
        <begin position="163"/>
        <end position="199"/>
    </location>
</feature>
<dbReference type="InterPro" id="IPR003016">
    <property type="entry name" value="2-oxoA_DH_lipoyl-BS"/>
</dbReference>
<dbReference type="InterPro" id="IPR000089">
    <property type="entry name" value="Biotin_lipoyl"/>
</dbReference>
<feature type="compositionally biased region" description="Low complexity" evidence="10">
    <location>
        <begin position="148"/>
        <end position="166"/>
    </location>
</feature>
<feature type="region of interest" description="Disordered" evidence="10">
    <location>
        <begin position="203"/>
        <end position="229"/>
    </location>
</feature>
<proteinExistence type="inferred from homology"/>
<sequence length="458" mass="48609">MATQIKLPHLGEKIESGDVLSILVAAGDTVTVDQDLIEVETDKATMPIPSPEAGKVTKVLVSEGDTVEVGAPILEIEAGEGSSNGKAAAEPAPEVEKPAKKQAPPEPKPETSEPETSESDIPPAPETDVPTVVEPESVAKAPPKPAPVKEIPATAGDGHAPAAAGPAVRRLARELGVDLRRVRPASGGRITEEDVRVHVRASNAQAASSAAQGVTPPGTPDSDGHGAVRREKMSRLRQTIARNMFASYSTIPQLTNFDDVDVTELERIRKDSKDDYASQGVKLTSMPFLVKAIATALKQHPIVNASVSESGDEIIYKEYVNIGIAVDTEKGLIVPVLRDADRKSIPSIAREMAKMAEAARDGTFVIEDLRGGTFTISNLGAVGGTYSTPIINPPEVAILLVGRSRTLPMYVKESLEPRLIMPLSITYDHRVVDGAAAARFLNDVKRYLANPGRLLLAP</sequence>
<dbReference type="Pfam" id="PF00198">
    <property type="entry name" value="2-oxoacid_dh"/>
    <property type="match status" value="1"/>
</dbReference>
<dbReference type="EC" id="2.3.1.-" evidence="9"/>
<dbReference type="PANTHER" id="PTHR43178:SF2">
    <property type="entry name" value="DIHYDROLIPOYLLYSINE-RESIDUE ACETYLTRANSFERASE COMPONENT OF PYRUVATE DEHYDROGENASE COMPLEX"/>
    <property type="match status" value="1"/>
</dbReference>
<dbReference type="PROSITE" id="PS51826">
    <property type="entry name" value="PSBD"/>
    <property type="match status" value="1"/>
</dbReference>
<dbReference type="PROSITE" id="PS50968">
    <property type="entry name" value="BIOTINYL_LIPOYL"/>
    <property type="match status" value="1"/>
</dbReference>
<gene>
    <name evidence="13" type="primary">pdhC</name>
    <name evidence="13" type="ORF">Pr1d_51470</name>
</gene>
<dbReference type="EMBL" id="CP042913">
    <property type="protein sequence ID" value="QEG37800.1"/>
    <property type="molecule type" value="Genomic_DNA"/>
</dbReference>
<evidence type="ECO:0000256" key="3">
    <source>
        <dbReference type="ARBA" id="ARBA00011484"/>
    </source>
</evidence>
<dbReference type="GO" id="GO:0004742">
    <property type="term" value="F:dihydrolipoyllysine-residue acetyltransferase activity"/>
    <property type="evidence" value="ECO:0007669"/>
    <property type="project" value="UniProtKB-EC"/>
</dbReference>
<dbReference type="FunFam" id="3.30.559.10:FF:000007">
    <property type="entry name" value="Dihydrolipoamide acetyltransferase component of pyruvate dehydrogenase complex"/>
    <property type="match status" value="1"/>
</dbReference>
<feature type="compositionally biased region" description="Low complexity" evidence="10">
    <location>
        <begin position="203"/>
        <end position="212"/>
    </location>
</feature>
<dbReference type="InterPro" id="IPR036625">
    <property type="entry name" value="E3-bd_dom_sf"/>
</dbReference>
<dbReference type="SUPFAM" id="SSF47005">
    <property type="entry name" value="Peripheral subunit-binding domain of 2-oxo acid dehydrogenase complex"/>
    <property type="match status" value="1"/>
</dbReference>
<protein>
    <recommendedName>
        <fullName evidence="9">Dihydrolipoamide acetyltransferase component of pyruvate dehydrogenase complex</fullName>
        <ecNumber evidence="9">2.3.1.-</ecNumber>
    </recommendedName>
</protein>
<dbReference type="CDD" id="cd06849">
    <property type="entry name" value="lipoyl_domain"/>
    <property type="match status" value="1"/>
</dbReference>
<evidence type="ECO:0000256" key="4">
    <source>
        <dbReference type="ARBA" id="ARBA00022679"/>
    </source>
</evidence>
<keyword evidence="6 9" id="KW-0012">Acyltransferase</keyword>
<dbReference type="SUPFAM" id="SSF51230">
    <property type="entry name" value="Single hybrid motif"/>
    <property type="match status" value="1"/>
</dbReference>
<feature type="domain" description="Lipoyl-binding" evidence="11">
    <location>
        <begin position="2"/>
        <end position="77"/>
    </location>
</feature>
<evidence type="ECO:0000256" key="7">
    <source>
        <dbReference type="ARBA" id="ARBA00025211"/>
    </source>
</evidence>
<keyword evidence="5 9" id="KW-0450">Lipoyl</keyword>
<name>A0A5B9QJP1_9BACT</name>
<feature type="region of interest" description="Disordered" evidence="10">
    <location>
        <begin position="75"/>
        <end position="166"/>
    </location>
</feature>
<dbReference type="KEGG" id="bgok:Pr1d_51470"/>
<reference evidence="13 14" key="1">
    <citation type="submission" date="2019-08" db="EMBL/GenBank/DDBJ databases">
        <title>Deep-cultivation of Planctomycetes and their phenomic and genomic characterization uncovers novel biology.</title>
        <authorList>
            <person name="Wiegand S."/>
            <person name="Jogler M."/>
            <person name="Boedeker C."/>
            <person name="Pinto D."/>
            <person name="Vollmers J."/>
            <person name="Rivas-Marin E."/>
            <person name="Kohn T."/>
            <person name="Peeters S.H."/>
            <person name="Heuer A."/>
            <person name="Rast P."/>
            <person name="Oberbeckmann S."/>
            <person name="Bunk B."/>
            <person name="Jeske O."/>
            <person name="Meyerdierks A."/>
            <person name="Storesund J.E."/>
            <person name="Kallscheuer N."/>
            <person name="Luecker S."/>
            <person name="Lage O.M."/>
            <person name="Pohl T."/>
            <person name="Merkel B.J."/>
            <person name="Hornburger P."/>
            <person name="Mueller R.-W."/>
            <person name="Bruemmer F."/>
            <person name="Labrenz M."/>
            <person name="Spormann A.M."/>
            <person name="Op den Camp H."/>
            <person name="Overmann J."/>
            <person name="Amann R."/>
            <person name="Jetten M.S.M."/>
            <person name="Mascher T."/>
            <person name="Medema M.H."/>
            <person name="Devos D.P."/>
            <person name="Kaster A.-K."/>
            <person name="Ovreas L."/>
            <person name="Rohde M."/>
            <person name="Galperin M.Y."/>
            <person name="Jogler C."/>
        </authorList>
    </citation>
    <scope>NUCLEOTIDE SEQUENCE [LARGE SCALE GENOMIC DNA]</scope>
    <source>
        <strain evidence="13 14">Pr1d</strain>
    </source>
</reference>
<dbReference type="OrthoDB" id="9805770at2"/>
<evidence type="ECO:0000256" key="10">
    <source>
        <dbReference type="SAM" id="MobiDB-lite"/>
    </source>
</evidence>
<dbReference type="InterPro" id="IPR004167">
    <property type="entry name" value="PSBD"/>
</dbReference>
<dbReference type="Gene3D" id="3.30.559.10">
    <property type="entry name" value="Chloramphenicol acetyltransferase-like domain"/>
    <property type="match status" value="1"/>
</dbReference>
<comment type="similarity">
    <text evidence="2 9">Belongs to the 2-oxoacid dehydrogenase family.</text>
</comment>
<dbReference type="Pfam" id="PF02817">
    <property type="entry name" value="E3_binding"/>
    <property type="match status" value="1"/>
</dbReference>
<comment type="cofactor">
    <cofactor evidence="1 9">
        <name>(R)-lipoate</name>
        <dbReference type="ChEBI" id="CHEBI:83088"/>
    </cofactor>
</comment>
<evidence type="ECO:0000259" key="12">
    <source>
        <dbReference type="PROSITE" id="PS51826"/>
    </source>
</evidence>
<dbReference type="Pfam" id="PF00364">
    <property type="entry name" value="Biotin_lipoyl"/>
    <property type="match status" value="1"/>
</dbReference>
<keyword evidence="4 9" id="KW-0808">Transferase</keyword>
<dbReference type="InterPro" id="IPR023213">
    <property type="entry name" value="CAT-like_dom_sf"/>
</dbReference>
<dbReference type="Proteomes" id="UP000323917">
    <property type="component" value="Chromosome"/>
</dbReference>
<dbReference type="InterPro" id="IPR011053">
    <property type="entry name" value="Single_hybrid_motif"/>
</dbReference>
<dbReference type="RefSeq" id="WP_148075979.1">
    <property type="nucleotide sequence ID" value="NZ_CP042913.1"/>
</dbReference>
<evidence type="ECO:0000256" key="1">
    <source>
        <dbReference type="ARBA" id="ARBA00001938"/>
    </source>
</evidence>
<dbReference type="GO" id="GO:0031405">
    <property type="term" value="F:lipoic acid binding"/>
    <property type="evidence" value="ECO:0007669"/>
    <property type="project" value="TreeGrafter"/>
</dbReference>
<evidence type="ECO:0000313" key="14">
    <source>
        <dbReference type="Proteomes" id="UP000323917"/>
    </source>
</evidence>
<dbReference type="Gene3D" id="2.40.50.100">
    <property type="match status" value="1"/>
</dbReference>
<comment type="subunit">
    <text evidence="3">Forms a 24-polypeptide structural core with octahedral symmetry.</text>
</comment>
<dbReference type="GO" id="GO:0006086">
    <property type="term" value="P:pyruvate decarboxylation to acetyl-CoA"/>
    <property type="evidence" value="ECO:0007669"/>
    <property type="project" value="TreeGrafter"/>
</dbReference>
<dbReference type="GO" id="GO:0005737">
    <property type="term" value="C:cytoplasm"/>
    <property type="evidence" value="ECO:0007669"/>
    <property type="project" value="TreeGrafter"/>
</dbReference>
<comment type="catalytic activity">
    <reaction evidence="8">
        <text>N(6)-[(R)-dihydrolipoyl]-L-lysyl-[protein] + acetyl-CoA = N(6)-[(R)-S(8)-acetyldihydrolipoyl]-L-lysyl-[protein] + CoA</text>
        <dbReference type="Rhea" id="RHEA:17017"/>
        <dbReference type="Rhea" id="RHEA-COMP:10475"/>
        <dbReference type="Rhea" id="RHEA-COMP:10478"/>
        <dbReference type="ChEBI" id="CHEBI:57287"/>
        <dbReference type="ChEBI" id="CHEBI:57288"/>
        <dbReference type="ChEBI" id="CHEBI:83100"/>
        <dbReference type="ChEBI" id="CHEBI:83111"/>
        <dbReference type="EC" id="2.3.1.12"/>
    </reaction>
</comment>
<evidence type="ECO:0000256" key="2">
    <source>
        <dbReference type="ARBA" id="ARBA00007317"/>
    </source>
</evidence>
<evidence type="ECO:0000256" key="5">
    <source>
        <dbReference type="ARBA" id="ARBA00022823"/>
    </source>
</evidence>
<dbReference type="AlphaFoldDB" id="A0A5B9QJP1"/>
<keyword evidence="13" id="KW-0670">Pyruvate</keyword>
<evidence type="ECO:0000256" key="6">
    <source>
        <dbReference type="ARBA" id="ARBA00023315"/>
    </source>
</evidence>
<comment type="function">
    <text evidence="7">The pyruvate dehydrogenase complex catalyzes the overall conversion of pyruvate to acetyl-CoA and CO(2). It contains multiple copies of three enzymatic components: pyruvate dehydrogenase (E1), dihydrolipoamide acetyltransferase (E2) and lipoamide dehydrogenase (E3).</text>
</comment>
<dbReference type="PANTHER" id="PTHR43178">
    <property type="entry name" value="DIHYDROLIPOAMIDE ACETYLTRANSFERASE COMPONENT OF PYRUVATE DEHYDROGENASE COMPLEX"/>
    <property type="match status" value="1"/>
</dbReference>
<accession>A0A5B9QJP1</accession>
<keyword evidence="14" id="KW-1185">Reference proteome</keyword>
<evidence type="ECO:0000313" key="13">
    <source>
        <dbReference type="EMBL" id="QEG37800.1"/>
    </source>
</evidence>